<reference evidence="2" key="1">
    <citation type="submission" date="2022-04" db="EMBL/GenBank/DDBJ databases">
        <title>Hymenobacter sp. isolated from the air.</title>
        <authorList>
            <person name="Won M."/>
            <person name="Lee C.-M."/>
            <person name="Woen H.-Y."/>
            <person name="Kwon S.-W."/>
        </authorList>
    </citation>
    <scope>NUCLEOTIDE SEQUENCE</scope>
    <source>
        <strain evidence="2">5116S-3</strain>
    </source>
</reference>
<dbReference type="EMBL" id="CP095046">
    <property type="protein sequence ID" value="UOQ72745.1"/>
    <property type="molecule type" value="Genomic_DNA"/>
</dbReference>
<organism evidence="2 3">
    <name type="scientific">Hymenobacter cellulosilyticus</name>
    <dbReference type="NCBI Taxonomy" id="2932248"/>
    <lineage>
        <taxon>Bacteria</taxon>
        <taxon>Pseudomonadati</taxon>
        <taxon>Bacteroidota</taxon>
        <taxon>Cytophagia</taxon>
        <taxon>Cytophagales</taxon>
        <taxon>Hymenobacteraceae</taxon>
        <taxon>Hymenobacter</taxon>
    </lineage>
</organism>
<dbReference type="AlphaFoldDB" id="A0A8T9Q6K6"/>
<evidence type="ECO:0000313" key="3">
    <source>
        <dbReference type="Proteomes" id="UP000831796"/>
    </source>
</evidence>
<evidence type="ECO:0000313" key="2">
    <source>
        <dbReference type="EMBL" id="UOQ72745.1"/>
    </source>
</evidence>
<dbReference type="Proteomes" id="UP000831796">
    <property type="component" value="Chromosome"/>
</dbReference>
<feature type="compositionally biased region" description="Low complexity" evidence="1">
    <location>
        <begin position="61"/>
        <end position="76"/>
    </location>
</feature>
<proteinExistence type="predicted"/>
<accession>A0A8T9Q6K6</accession>
<dbReference type="RefSeq" id="WP_244676103.1">
    <property type="nucleotide sequence ID" value="NZ_CP095046.1"/>
</dbReference>
<protein>
    <submittedName>
        <fullName evidence="2">Uncharacterized protein</fullName>
    </submittedName>
</protein>
<name>A0A8T9Q6K6_9BACT</name>
<gene>
    <name evidence="2" type="ORF">MUN79_01760</name>
</gene>
<sequence length="103" mass="12025">MRHTEEFRQWEKYIDYCPWLPPITADEVALYESYLRSDQYVPNQNWSWQNYNRFRRAAEGTTRPPTRRMTPTMMATRPPPNGPTAACPPGISTTTRPPAKTCC</sequence>
<keyword evidence="3" id="KW-1185">Reference proteome</keyword>
<dbReference type="KEGG" id="hcu:MUN79_01760"/>
<feature type="region of interest" description="Disordered" evidence="1">
    <location>
        <begin position="57"/>
        <end position="103"/>
    </location>
</feature>
<evidence type="ECO:0000256" key="1">
    <source>
        <dbReference type="SAM" id="MobiDB-lite"/>
    </source>
</evidence>